<dbReference type="OrthoDB" id="206313at2759"/>
<evidence type="ECO:0000313" key="3">
    <source>
        <dbReference type="EMBL" id="CAD7697077.1"/>
    </source>
</evidence>
<organism evidence="3 4">
    <name type="scientific">Ostreobium quekettii</name>
    <dbReference type="NCBI Taxonomy" id="121088"/>
    <lineage>
        <taxon>Eukaryota</taxon>
        <taxon>Viridiplantae</taxon>
        <taxon>Chlorophyta</taxon>
        <taxon>core chlorophytes</taxon>
        <taxon>Ulvophyceae</taxon>
        <taxon>TCBD clade</taxon>
        <taxon>Bryopsidales</taxon>
        <taxon>Ostreobineae</taxon>
        <taxon>Ostreobiaceae</taxon>
        <taxon>Ostreobium</taxon>
    </lineage>
</organism>
<evidence type="ECO:0000313" key="4">
    <source>
        <dbReference type="Proteomes" id="UP000708148"/>
    </source>
</evidence>
<comment type="caution">
    <text evidence="3">The sequence shown here is derived from an EMBL/GenBank/DDBJ whole genome shotgun (WGS) entry which is preliminary data.</text>
</comment>
<keyword evidence="2" id="KW-1133">Transmembrane helix</keyword>
<feature type="compositionally biased region" description="Gly residues" evidence="1">
    <location>
        <begin position="130"/>
        <end position="141"/>
    </location>
</feature>
<gene>
    <name evidence="3" type="ORF">OSTQU699_LOCUS2438</name>
</gene>
<proteinExistence type="predicted"/>
<sequence length="216" mass="23898">MADEESGGGGALPRLRKRRRFDCCLGLCWVLNLTTGVSAMLCLVAHGMAVIVGPEFNEGLNAFTEQTLRLYGILFSLIIMLVETEWQFFLDKLRILEGFVWRSLAQLFLAILTLQLVTVPERDTNDGSKEGVGNGSQGGGSQDDFEKSVRLYGQVSGNLMLGCSAVYFLAGLVCCGSIKRARQKRVSEKTRLERDLQALGRREQELKHLLATYSGE</sequence>
<dbReference type="AlphaFoldDB" id="A0A8S1IQM1"/>
<feature type="transmembrane region" description="Helical" evidence="2">
    <location>
        <begin position="24"/>
        <end position="48"/>
    </location>
</feature>
<protein>
    <submittedName>
        <fullName evidence="3">Uncharacterized protein</fullName>
    </submittedName>
</protein>
<dbReference type="Proteomes" id="UP000708148">
    <property type="component" value="Unassembled WGS sequence"/>
</dbReference>
<keyword evidence="4" id="KW-1185">Reference proteome</keyword>
<dbReference type="PANTHER" id="PTHR34965">
    <property type="entry name" value="OS07G0118300 PROTEIN"/>
    <property type="match status" value="1"/>
</dbReference>
<keyword evidence="2" id="KW-0472">Membrane</keyword>
<dbReference type="EMBL" id="CAJHUC010000600">
    <property type="protein sequence ID" value="CAD7697077.1"/>
    <property type="molecule type" value="Genomic_DNA"/>
</dbReference>
<evidence type="ECO:0000256" key="2">
    <source>
        <dbReference type="SAM" id="Phobius"/>
    </source>
</evidence>
<feature type="region of interest" description="Disordered" evidence="1">
    <location>
        <begin position="124"/>
        <end position="143"/>
    </location>
</feature>
<feature type="transmembrane region" description="Helical" evidence="2">
    <location>
        <begin position="99"/>
        <end position="118"/>
    </location>
</feature>
<dbReference type="PANTHER" id="PTHR34965:SF1">
    <property type="entry name" value="OS07G0118300 PROTEIN"/>
    <property type="match status" value="1"/>
</dbReference>
<reference evidence="3" key="1">
    <citation type="submission" date="2020-12" db="EMBL/GenBank/DDBJ databases">
        <authorList>
            <person name="Iha C."/>
        </authorList>
    </citation>
    <scope>NUCLEOTIDE SEQUENCE</scope>
</reference>
<accession>A0A8S1IQM1</accession>
<keyword evidence="2" id="KW-0812">Transmembrane</keyword>
<name>A0A8S1IQM1_9CHLO</name>
<evidence type="ECO:0000256" key="1">
    <source>
        <dbReference type="SAM" id="MobiDB-lite"/>
    </source>
</evidence>
<feature type="transmembrane region" description="Helical" evidence="2">
    <location>
        <begin position="68"/>
        <end position="90"/>
    </location>
</feature>
<feature type="transmembrane region" description="Helical" evidence="2">
    <location>
        <begin position="159"/>
        <end position="178"/>
    </location>
</feature>